<dbReference type="InterPro" id="IPR011042">
    <property type="entry name" value="6-blade_b-propeller_TolB-like"/>
</dbReference>
<name>A0ABY5PKN5_9ACTN</name>
<organism evidence="3 4">
    <name type="scientific">Svornostia abyssi</name>
    <dbReference type="NCBI Taxonomy" id="2898438"/>
    <lineage>
        <taxon>Bacteria</taxon>
        <taxon>Bacillati</taxon>
        <taxon>Actinomycetota</taxon>
        <taxon>Thermoleophilia</taxon>
        <taxon>Solirubrobacterales</taxon>
        <taxon>Baekduiaceae</taxon>
        <taxon>Svornostia</taxon>
    </lineage>
</organism>
<dbReference type="SUPFAM" id="SSF101898">
    <property type="entry name" value="NHL repeat"/>
    <property type="match status" value="1"/>
</dbReference>
<dbReference type="InterPro" id="IPR056822">
    <property type="entry name" value="TEN_NHL"/>
</dbReference>
<feature type="region of interest" description="Disordered" evidence="1">
    <location>
        <begin position="363"/>
        <end position="401"/>
    </location>
</feature>
<dbReference type="EMBL" id="CP088295">
    <property type="protein sequence ID" value="UUY05236.1"/>
    <property type="molecule type" value="Genomic_DNA"/>
</dbReference>
<dbReference type="Proteomes" id="UP001058860">
    <property type="component" value="Chromosome"/>
</dbReference>
<accession>A0ABY5PKN5</accession>
<evidence type="ECO:0000259" key="2">
    <source>
        <dbReference type="Pfam" id="PF25021"/>
    </source>
</evidence>
<reference evidence="4" key="1">
    <citation type="submission" date="2021-11" db="EMBL/GenBank/DDBJ databases">
        <title>Cultivation dependent microbiological survey of springs from the worlds oldest radium mine currently devoted to the extraction of radon-saturated water.</title>
        <authorList>
            <person name="Kapinusova G."/>
            <person name="Smrhova T."/>
            <person name="Strejcek M."/>
            <person name="Suman J."/>
            <person name="Jani K."/>
            <person name="Pajer P."/>
            <person name="Uhlik O."/>
        </authorList>
    </citation>
    <scope>NUCLEOTIDE SEQUENCE [LARGE SCALE GENOMIC DNA]</scope>
    <source>
        <strain evidence="4">J379</strain>
    </source>
</reference>
<proteinExistence type="predicted"/>
<dbReference type="Pfam" id="PF25021">
    <property type="entry name" value="TEN_NHL"/>
    <property type="match status" value="3"/>
</dbReference>
<evidence type="ECO:0000256" key="1">
    <source>
        <dbReference type="SAM" id="MobiDB-lite"/>
    </source>
</evidence>
<dbReference type="PANTHER" id="PTHR46388">
    <property type="entry name" value="NHL REPEAT-CONTAINING PROTEIN 2"/>
    <property type="match status" value="1"/>
</dbReference>
<evidence type="ECO:0000313" key="4">
    <source>
        <dbReference type="Proteomes" id="UP001058860"/>
    </source>
</evidence>
<feature type="domain" description="Teneurin NHL" evidence="2">
    <location>
        <begin position="265"/>
        <end position="315"/>
    </location>
</feature>
<protein>
    <recommendedName>
        <fullName evidence="2">Teneurin NHL domain-containing protein</fullName>
    </recommendedName>
</protein>
<evidence type="ECO:0000313" key="3">
    <source>
        <dbReference type="EMBL" id="UUY05236.1"/>
    </source>
</evidence>
<dbReference type="RefSeq" id="WP_353865695.1">
    <property type="nucleotide sequence ID" value="NZ_CP088295.1"/>
</dbReference>
<dbReference type="Gene3D" id="2.120.10.30">
    <property type="entry name" value="TolB, C-terminal domain"/>
    <property type="match status" value="2"/>
</dbReference>
<dbReference type="Gene3D" id="2.40.10.500">
    <property type="match status" value="1"/>
</dbReference>
<keyword evidence="4" id="KW-1185">Reference proteome</keyword>
<sequence>MPLGDACRPRDGHEMLHNFRLRSPFALLMMNMWSISGRVVAIAIAMWTLHGASAIAASNTIVTVAGTGVSVAGGDGGPASAATFNFPIGVDVGADGTVFVADATGSQVRRIDRNGLISTPAGVLYPTRVAAAPDGSVLIAAPMLGQVARLSAAGAVTVITAQAPPGPTAVAQAPDGSVIISDVNTTMVRRIDPAGGSSTVAGTGIPGFSGDGGPATAAQLNSPRDVAVAPDGSILIVDSFDHRVRRVDPAGVISTVAGTGTPGFSGDGGPATAAQLRFPEGVAVAGDGSVLIADRVNDRVRRVDPAGVISTLAGTGADGFSGDGGPAAAAALDDPADVAVTPDGSVLIADSLNRRIRSVDAGLGPTRSDADGEGARWPDVSRDVRPPEVSGSAVRGRRGQSAGRIKVRIRVSETSAVDVQLHDRAQRGGKRGAPVLASRRLERVRGAKTATTTIKVPARLAKRAGLSLRLRVTATDMAGNRATTTFTVRRARR</sequence>
<feature type="compositionally biased region" description="Basic and acidic residues" evidence="1">
    <location>
        <begin position="368"/>
        <end position="386"/>
    </location>
</feature>
<gene>
    <name evidence="3" type="ORF">LRS13_06865</name>
</gene>
<feature type="domain" description="Teneurin NHL" evidence="2">
    <location>
        <begin position="73"/>
        <end position="120"/>
    </location>
</feature>
<dbReference type="PANTHER" id="PTHR46388:SF2">
    <property type="entry name" value="NHL REPEAT-CONTAINING PROTEIN 2"/>
    <property type="match status" value="1"/>
</dbReference>
<feature type="domain" description="Teneurin NHL" evidence="2">
    <location>
        <begin position="209"/>
        <end position="259"/>
    </location>
</feature>